<keyword evidence="3 5" id="KW-0547">Nucleotide-binding</keyword>
<dbReference type="RefSeq" id="WP_006664578.1">
    <property type="nucleotide sequence ID" value="NZ_AOIP01000015.1"/>
</dbReference>
<proteinExistence type="inferred from homology"/>
<comment type="similarity">
    <text evidence="5">Belongs to the CofC family.</text>
</comment>
<dbReference type="HAMAP" id="MF_02114">
    <property type="entry name" value="CofC"/>
    <property type="match status" value="1"/>
</dbReference>
<dbReference type="Gene3D" id="3.90.550.10">
    <property type="entry name" value="Spore Coat Polysaccharide Biosynthesis Protein SpsA, Chain A"/>
    <property type="match status" value="1"/>
</dbReference>
<evidence type="ECO:0000313" key="7">
    <source>
        <dbReference type="Proteomes" id="UP000011591"/>
    </source>
</evidence>
<comment type="pathway">
    <text evidence="5">Cofactor biosynthesis; coenzyme F420 biosynthesis.</text>
</comment>
<evidence type="ECO:0000256" key="4">
    <source>
        <dbReference type="ARBA" id="ARBA00023134"/>
    </source>
</evidence>
<dbReference type="GO" id="GO:0043814">
    <property type="term" value="F:phospholactate guanylyltransferase activity"/>
    <property type="evidence" value="ECO:0007669"/>
    <property type="project" value="UniProtKB-EC"/>
</dbReference>
<dbReference type="Gene3D" id="6.10.140.50">
    <property type="match status" value="1"/>
</dbReference>
<dbReference type="OrthoDB" id="11179at2157"/>
<dbReference type="InterPro" id="IPR002835">
    <property type="entry name" value="CofC"/>
</dbReference>
<dbReference type="EC" id="2.7.7.68" evidence="5"/>
<dbReference type="GO" id="GO:0005525">
    <property type="term" value="F:GTP binding"/>
    <property type="evidence" value="ECO:0007669"/>
    <property type="project" value="UniProtKB-KW"/>
</dbReference>
<dbReference type="SUPFAM" id="SSF53448">
    <property type="entry name" value="Nucleotide-diphospho-sugar transferases"/>
    <property type="match status" value="1"/>
</dbReference>
<dbReference type="EMBL" id="AOIP01000015">
    <property type="protein sequence ID" value="ELZ07446.1"/>
    <property type="molecule type" value="Genomic_DNA"/>
</dbReference>
<dbReference type="PANTHER" id="PTHR40392">
    <property type="entry name" value="2-PHOSPHO-L-LACTATE GUANYLYLTRANSFERASE"/>
    <property type="match status" value="1"/>
</dbReference>
<dbReference type="PANTHER" id="PTHR40392:SF1">
    <property type="entry name" value="2-PHOSPHO-L-LACTATE GUANYLYLTRANSFERASE"/>
    <property type="match status" value="1"/>
</dbReference>
<evidence type="ECO:0000256" key="3">
    <source>
        <dbReference type="ARBA" id="ARBA00022741"/>
    </source>
</evidence>
<keyword evidence="7" id="KW-1185">Reference proteome</keyword>
<dbReference type="InterPro" id="IPR029044">
    <property type="entry name" value="Nucleotide-diphossugar_trans"/>
</dbReference>
<evidence type="ECO:0000256" key="1">
    <source>
        <dbReference type="ARBA" id="ARBA00022679"/>
    </source>
</evidence>
<comment type="function">
    <text evidence="5">Guanylyltransferase that catalyzes the activation of (2S)-2-phospholactate (2-PL) as (2S)-lactyl-2-diphospho-5'-guanosine, via the condensation of 2-PL with GTP. It is involved in the biosynthesis of coenzyme F420, a hydride carrier cofactor.</text>
</comment>
<comment type="subunit">
    <text evidence="5">Homodimer.</text>
</comment>
<evidence type="ECO:0000313" key="6">
    <source>
        <dbReference type="EMBL" id="ELZ07446.1"/>
    </source>
</evidence>
<comment type="caution">
    <text evidence="6">The sequence shown here is derived from an EMBL/GenBank/DDBJ whole genome shotgun (WGS) entry which is preliminary data.</text>
</comment>
<organism evidence="6 7">
    <name type="scientific">Natrialba aegyptia DSM 13077</name>
    <dbReference type="NCBI Taxonomy" id="1227491"/>
    <lineage>
        <taxon>Archaea</taxon>
        <taxon>Methanobacteriati</taxon>
        <taxon>Methanobacteriota</taxon>
        <taxon>Stenosarchaea group</taxon>
        <taxon>Halobacteria</taxon>
        <taxon>Halobacteriales</taxon>
        <taxon>Natrialbaceae</taxon>
        <taxon>Natrialba</taxon>
    </lineage>
</organism>
<dbReference type="Pfam" id="PF01983">
    <property type="entry name" value="CofC"/>
    <property type="match status" value="1"/>
</dbReference>
<dbReference type="AlphaFoldDB" id="M0B973"/>
<keyword evidence="2 5" id="KW-0548">Nucleotidyltransferase</keyword>
<dbReference type="UniPathway" id="UPA00071"/>
<keyword evidence="1 5" id="KW-0808">Transferase</keyword>
<comment type="catalytic activity">
    <reaction evidence="5">
        <text>(2S)-2-phospholactate + GTP + H(+) = (2S)-lactyl-2-diphospho-5'-guanosine + diphosphate</text>
        <dbReference type="Rhea" id="RHEA:63424"/>
        <dbReference type="ChEBI" id="CHEBI:15378"/>
        <dbReference type="ChEBI" id="CHEBI:33019"/>
        <dbReference type="ChEBI" id="CHEBI:37565"/>
        <dbReference type="ChEBI" id="CHEBI:59435"/>
        <dbReference type="ChEBI" id="CHEBI:59906"/>
        <dbReference type="EC" id="2.7.7.68"/>
    </reaction>
</comment>
<dbReference type="Proteomes" id="UP000011591">
    <property type="component" value="Unassembled WGS sequence"/>
</dbReference>
<keyword evidence="4 5" id="KW-0342">GTP-binding</keyword>
<reference evidence="6 7" key="1">
    <citation type="journal article" date="2014" name="PLoS Genet.">
        <title>Phylogenetically driven sequencing of extremely halophilic archaea reveals strategies for static and dynamic osmo-response.</title>
        <authorList>
            <person name="Becker E.A."/>
            <person name="Seitzer P.M."/>
            <person name="Tritt A."/>
            <person name="Larsen D."/>
            <person name="Krusor M."/>
            <person name="Yao A.I."/>
            <person name="Wu D."/>
            <person name="Madern D."/>
            <person name="Eisen J.A."/>
            <person name="Darling A.E."/>
            <person name="Facciotti M.T."/>
        </authorList>
    </citation>
    <scope>NUCLEOTIDE SEQUENCE [LARGE SCALE GENOMIC DNA]</scope>
    <source>
        <strain evidence="6 7">DSM 13077</strain>
    </source>
</reference>
<dbReference type="GO" id="GO:0052645">
    <property type="term" value="P:F420-0 metabolic process"/>
    <property type="evidence" value="ECO:0007669"/>
    <property type="project" value="UniProtKB-UniRule"/>
</dbReference>
<sequence>MQVVVPFAAETPKTRLGTVLAPAERRSVARAMLADVLDALVEADPELEPLILSTAPIELDECDEFTDRAPRPAVAVDDRPLTEAVNAHLAATAEPLAIVMADLALATPEAITDVVETPGDVVIAPGRGGGTNALVVRHPAFRVDYHGASYRDHRARAREVGATIETVDSFRLGTDIDEPADLAEVLLHGRGRTATALREWGFELETSDGRVGVDRSAAGSASDSCEN</sequence>
<dbReference type="PATRIC" id="fig|1227491.4.peg.1087"/>
<evidence type="ECO:0000256" key="2">
    <source>
        <dbReference type="ARBA" id="ARBA00022695"/>
    </source>
</evidence>
<name>M0B973_9EURY</name>
<gene>
    <name evidence="5" type="primary">cofC</name>
    <name evidence="6" type="ORF">C480_05301</name>
</gene>
<evidence type="ECO:0000256" key="5">
    <source>
        <dbReference type="HAMAP-Rule" id="MF_02114"/>
    </source>
</evidence>
<accession>M0B973</accession>
<protein>
    <recommendedName>
        <fullName evidence="5">2-phospho-L-lactate guanylyltransferase</fullName>
        <shortName evidence="5">LP guanylyltransferase</shortName>
        <ecNumber evidence="5">2.7.7.68</ecNumber>
    </recommendedName>
</protein>
<dbReference type="NCBIfam" id="TIGR03552">
    <property type="entry name" value="F420_cofC"/>
    <property type="match status" value="1"/>
</dbReference>